<evidence type="ECO:0000259" key="12">
    <source>
        <dbReference type="PROSITE" id="PS51721"/>
    </source>
</evidence>
<proteinExistence type="inferred from homology"/>
<protein>
    <recommendedName>
        <fullName evidence="10">Small ribosomal subunit biogenesis GTPase RsgA</fullName>
        <ecNumber evidence="10">3.6.1.-</ecNumber>
    </recommendedName>
</protein>
<dbReference type="InterPro" id="IPR031944">
    <property type="entry name" value="RsgA_N"/>
</dbReference>
<evidence type="ECO:0000256" key="5">
    <source>
        <dbReference type="ARBA" id="ARBA00022741"/>
    </source>
</evidence>
<keyword evidence="1 10" id="KW-0963">Cytoplasm</keyword>
<comment type="subcellular location">
    <subcellularLocation>
        <location evidence="10">Cytoplasm</location>
    </subcellularLocation>
</comment>
<feature type="binding site" evidence="10">
    <location>
        <begin position="178"/>
        <end position="186"/>
    </location>
    <ligand>
        <name>GTP</name>
        <dbReference type="ChEBI" id="CHEBI:37565"/>
    </ligand>
</feature>
<keyword evidence="5 10" id="KW-0547">Nucleotide-binding</keyword>
<evidence type="ECO:0000259" key="11">
    <source>
        <dbReference type="PROSITE" id="PS50936"/>
    </source>
</evidence>
<dbReference type="Pfam" id="PF03193">
    <property type="entry name" value="RsgA_GTPase"/>
    <property type="match status" value="1"/>
</dbReference>
<keyword evidence="3 10" id="KW-0479">Metal-binding</keyword>
<dbReference type="InterPro" id="IPR030378">
    <property type="entry name" value="G_CP_dom"/>
</dbReference>
<name>A0A0R1V2P3_9LACO</name>
<comment type="function">
    <text evidence="10">One of several proteins that assist in the late maturation steps of the functional core of the 30S ribosomal subunit. Helps release RbfA from mature subunits. May play a role in the assembly of ribosomal proteins into the subunit. Circularly permuted GTPase that catalyzes slow GTP hydrolysis, GTPase activity is stimulated by the 30S ribosomal subunit.</text>
</comment>
<dbReference type="InterPro" id="IPR010914">
    <property type="entry name" value="RsgA_GTPase_dom"/>
</dbReference>
<dbReference type="PATRIC" id="fig|1423801.4.peg.2481"/>
<evidence type="ECO:0000256" key="7">
    <source>
        <dbReference type="ARBA" id="ARBA00022833"/>
    </source>
</evidence>
<comment type="similarity">
    <text evidence="10">Belongs to the TRAFAC class YlqF/YawG GTPase family. RsgA subfamily.</text>
</comment>
<dbReference type="Gene3D" id="2.40.50.140">
    <property type="entry name" value="Nucleic acid-binding proteins"/>
    <property type="match status" value="1"/>
</dbReference>
<dbReference type="Pfam" id="PF16745">
    <property type="entry name" value="RsgA_N"/>
    <property type="match status" value="1"/>
</dbReference>
<dbReference type="InterPro" id="IPR004881">
    <property type="entry name" value="Ribosome_biogen_GTPase_RsgA"/>
</dbReference>
<dbReference type="GO" id="GO:0005737">
    <property type="term" value="C:cytoplasm"/>
    <property type="evidence" value="ECO:0007669"/>
    <property type="project" value="UniProtKB-SubCell"/>
</dbReference>
<dbReference type="PROSITE" id="PS51721">
    <property type="entry name" value="G_CP"/>
    <property type="match status" value="1"/>
</dbReference>
<evidence type="ECO:0000256" key="10">
    <source>
        <dbReference type="HAMAP-Rule" id="MF_01820"/>
    </source>
</evidence>
<keyword evidence="9 10" id="KW-0342">GTP-binding</keyword>
<dbReference type="GO" id="GO:0005525">
    <property type="term" value="F:GTP binding"/>
    <property type="evidence" value="ECO:0007669"/>
    <property type="project" value="UniProtKB-UniRule"/>
</dbReference>
<dbReference type="SUPFAM" id="SSF50249">
    <property type="entry name" value="Nucleic acid-binding proteins"/>
    <property type="match status" value="1"/>
</dbReference>
<feature type="binding site" evidence="10">
    <location>
        <position position="266"/>
    </location>
    <ligand>
        <name>Zn(2+)</name>
        <dbReference type="ChEBI" id="CHEBI:29105"/>
    </ligand>
</feature>
<dbReference type="GO" id="GO:0003924">
    <property type="term" value="F:GTPase activity"/>
    <property type="evidence" value="ECO:0007669"/>
    <property type="project" value="UniProtKB-UniRule"/>
</dbReference>
<evidence type="ECO:0000256" key="3">
    <source>
        <dbReference type="ARBA" id="ARBA00022723"/>
    </source>
</evidence>
<feature type="binding site" evidence="10">
    <location>
        <position position="259"/>
    </location>
    <ligand>
        <name>Zn(2+)</name>
        <dbReference type="ChEBI" id="CHEBI:29105"/>
    </ligand>
</feature>
<evidence type="ECO:0000256" key="6">
    <source>
        <dbReference type="ARBA" id="ARBA00022801"/>
    </source>
</evidence>
<sequence length="308" mass="33819">MEISDTKLQGLEGGVGVVAGQIRQSLSGYYDIEVDGLIYRTRARGNFRKKNQTPLVGDWVEFKADSQTEGYILKIAARKNRLVRPPVANVDFAIVVTAVKEPVLSTNLLDRQLVMLEKNKITPLLYFSKIDLLNTAEKHKLTKLIAAYAVYYKCFMSPAPAPTELFAGLAGQLGVVMGQTGAGKSTLLNDLKPELELETGVVSKALSRGKHTTRKTALFPLAGTLIADTPGFSSFDLLDVTKEQLGGFFPELRAYSATCKFRSCLHLNEPGCAVKAAVAAGEILESRYLNYVQFQKDISSQKSKYRKS</sequence>
<dbReference type="STRING" id="1423801.FD50_GL002423"/>
<keyword evidence="7 10" id="KW-0862">Zinc</keyword>
<dbReference type="AlphaFoldDB" id="A0A0R1V2P3"/>
<evidence type="ECO:0000256" key="2">
    <source>
        <dbReference type="ARBA" id="ARBA00022517"/>
    </source>
</evidence>
<dbReference type="NCBIfam" id="TIGR00157">
    <property type="entry name" value="ribosome small subunit-dependent GTPase A"/>
    <property type="match status" value="1"/>
</dbReference>
<evidence type="ECO:0000256" key="8">
    <source>
        <dbReference type="ARBA" id="ARBA00022884"/>
    </source>
</evidence>
<dbReference type="HAMAP" id="MF_01820">
    <property type="entry name" value="GTPase_RsgA"/>
    <property type="match status" value="1"/>
</dbReference>
<evidence type="ECO:0000313" key="14">
    <source>
        <dbReference type="Proteomes" id="UP000051166"/>
    </source>
</evidence>
<accession>A0A0R1V2P3</accession>
<dbReference type="GO" id="GO:0042274">
    <property type="term" value="P:ribosomal small subunit biogenesis"/>
    <property type="evidence" value="ECO:0007669"/>
    <property type="project" value="UniProtKB-UniRule"/>
</dbReference>
<evidence type="ECO:0000313" key="13">
    <source>
        <dbReference type="EMBL" id="KRL99887.1"/>
    </source>
</evidence>
<keyword evidence="8 10" id="KW-0694">RNA-binding</keyword>
<dbReference type="EMBL" id="AZFQ01000019">
    <property type="protein sequence ID" value="KRL99887.1"/>
    <property type="molecule type" value="Genomic_DNA"/>
</dbReference>
<comment type="cofactor">
    <cofactor evidence="10">
        <name>Zn(2+)</name>
        <dbReference type="ChEBI" id="CHEBI:29105"/>
    </cofactor>
    <text evidence="10">Binds 1 zinc ion per subunit.</text>
</comment>
<keyword evidence="4 10" id="KW-0699">rRNA-binding</keyword>
<dbReference type="GO" id="GO:0046872">
    <property type="term" value="F:metal ion binding"/>
    <property type="evidence" value="ECO:0007669"/>
    <property type="project" value="UniProtKB-KW"/>
</dbReference>
<evidence type="ECO:0000256" key="1">
    <source>
        <dbReference type="ARBA" id="ARBA00022490"/>
    </source>
</evidence>
<dbReference type="GO" id="GO:0019843">
    <property type="term" value="F:rRNA binding"/>
    <property type="evidence" value="ECO:0007669"/>
    <property type="project" value="UniProtKB-KW"/>
</dbReference>
<dbReference type="PANTHER" id="PTHR32120:SF11">
    <property type="entry name" value="SMALL RIBOSOMAL SUBUNIT BIOGENESIS GTPASE RSGA 1, MITOCHONDRIAL-RELATED"/>
    <property type="match status" value="1"/>
</dbReference>
<feature type="domain" description="EngC GTPase" evidence="11">
    <location>
        <begin position="88"/>
        <end position="233"/>
    </location>
</feature>
<feature type="binding site" evidence="10">
    <location>
        <begin position="128"/>
        <end position="131"/>
    </location>
    <ligand>
        <name>GTP</name>
        <dbReference type="ChEBI" id="CHEBI:37565"/>
    </ligand>
</feature>
<reference evidence="13 14" key="1">
    <citation type="journal article" date="2015" name="Genome Announc.">
        <title>Expanding the biotechnology potential of lactobacilli through comparative genomics of 213 strains and associated genera.</title>
        <authorList>
            <person name="Sun Z."/>
            <person name="Harris H.M."/>
            <person name="McCann A."/>
            <person name="Guo C."/>
            <person name="Argimon S."/>
            <person name="Zhang W."/>
            <person name="Yang X."/>
            <person name="Jeffery I.B."/>
            <person name="Cooney J.C."/>
            <person name="Kagawa T.F."/>
            <person name="Liu W."/>
            <person name="Song Y."/>
            <person name="Salvetti E."/>
            <person name="Wrobel A."/>
            <person name="Rasinkangas P."/>
            <person name="Parkhill J."/>
            <person name="Rea M.C."/>
            <person name="O'Sullivan O."/>
            <person name="Ritari J."/>
            <person name="Douillard F.P."/>
            <person name="Paul Ross R."/>
            <person name="Yang R."/>
            <person name="Briner A.E."/>
            <person name="Felis G.E."/>
            <person name="de Vos W.M."/>
            <person name="Barrangou R."/>
            <person name="Klaenhammer T.R."/>
            <person name="Caufield P.W."/>
            <person name="Cui Y."/>
            <person name="Zhang H."/>
            <person name="O'Toole P.W."/>
        </authorList>
    </citation>
    <scope>NUCLEOTIDE SEQUENCE [LARGE SCALE GENOMIC DNA]</scope>
    <source>
        <strain evidence="13 14">DSM 16230</strain>
    </source>
</reference>
<keyword evidence="6 10" id="KW-0378">Hydrolase</keyword>
<dbReference type="PROSITE" id="PS50936">
    <property type="entry name" value="ENGC_GTPASE"/>
    <property type="match status" value="1"/>
</dbReference>
<dbReference type="SUPFAM" id="SSF52540">
    <property type="entry name" value="P-loop containing nucleoside triphosphate hydrolases"/>
    <property type="match status" value="1"/>
</dbReference>
<dbReference type="InterPro" id="IPR027417">
    <property type="entry name" value="P-loop_NTPase"/>
</dbReference>
<feature type="binding site" evidence="10">
    <location>
        <position position="264"/>
    </location>
    <ligand>
        <name>Zn(2+)</name>
        <dbReference type="ChEBI" id="CHEBI:29105"/>
    </ligand>
</feature>
<dbReference type="PANTHER" id="PTHR32120">
    <property type="entry name" value="SMALL RIBOSOMAL SUBUNIT BIOGENESIS GTPASE RSGA"/>
    <property type="match status" value="1"/>
</dbReference>
<evidence type="ECO:0000256" key="9">
    <source>
        <dbReference type="ARBA" id="ARBA00023134"/>
    </source>
</evidence>
<feature type="domain" description="CP-type G" evidence="12">
    <location>
        <begin position="79"/>
        <end position="235"/>
    </location>
</feature>
<dbReference type="CDD" id="cd01854">
    <property type="entry name" value="YjeQ_EngC"/>
    <property type="match status" value="1"/>
</dbReference>
<comment type="subunit">
    <text evidence="10">Monomer. Associates with 30S ribosomal subunit, binds 16S rRNA.</text>
</comment>
<evidence type="ECO:0000256" key="4">
    <source>
        <dbReference type="ARBA" id="ARBA00022730"/>
    </source>
</evidence>
<keyword evidence="2 10" id="KW-0690">Ribosome biogenesis</keyword>
<comment type="caution">
    <text evidence="13">The sequence shown here is derived from an EMBL/GenBank/DDBJ whole genome shotgun (WGS) entry which is preliminary data.</text>
</comment>
<dbReference type="Gene3D" id="3.40.50.300">
    <property type="entry name" value="P-loop containing nucleotide triphosphate hydrolases"/>
    <property type="match status" value="1"/>
</dbReference>
<dbReference type="InterPro" id="IPR012340">
    <property type="entry name" value="NA-bd_OB-fold"/>
</dbReference>
<organism evidence="13 14">
    <name type="scientific">Liquorilactobacillus satsumensis DSM 16230 = JCM 12392</name>
    <dbReference type="NCBI Taxonomy" id="1423801"/>
    <lineage>
        <taxon>Bacteria</taxon>
        <taxon>Bacillati</taxon>
        <taxon>Bacillota</taxon>
        <taxon>Bacilli</taxon>
        <taxon>Lactobacillales</taxon>
        <taxon>Lactobacillaceae</taxon>
        <taxon>Liquorilactobacillus</taxon>
    </lineage>
</organism>
<dbReference type="EC" id="3.6.1.-" evidence="10"/>
<keyword evidence="14" id="KW-1185">Reference proteome</keyword>
<feature type="binding site" evidence="10">
    <location>
        <position position="272"/>
    </location>
    <ligand>
        <name>Zn(2+)</name>
        <dbReference type="ChEBI" id="CHEBI:29105"/>
    </ligand>
</feature>
<gene>
    <name evidence="10" type="primary">rsgA</name>
    <name evidence="13" type="ORF">FD50_GL002423</name>
</gene>
<dbReference type="CDD" id="cd04466">
    <property type="entry name" value="S1_YloQ_GTPase"/>
    <property type="match status" value="1"/>
</dbReference>
<dbReference type="Gene3D" id="1.10.40.50">
    <property type="entry name" value="Probable gtpase engc, domain 3"/>
    <property type="match status" value="1"/>
</dbReference>
<dbReference type="Proteomes" id="UP000051166">
    <property type="component" value="Unassembled WGS sequence"/>
</dbReference>